<dbReference type="RefSeq" id="WP_336542116.1">
    <property type="nucleotide sequence ID" value="NZ_JBBAYL010000011.1"/>
</dbReference>
<gene>
    <name evidence="3" type="ORF">WB403_29620</name>
</gene>
<dbReference type="EMBL" id="JBBAYM010000022">
    <property type="protein sequence ID" value="MEI5613313.1"/>
    <property type="molecule type" value="Genomic_DNA"/>
</dbReference>
<name>A0ABU8GJN7_9ACTN</name>
<sequence>MTTEATLPSTSVTPTARQVWTRSRGVVLAAVVLLAAAAVIAVIRSGADHGRLDPRSADTDGSRAVAELLDDRGVSTRLVTTLDQASAATGPDTTLLVAVPDLLTDSQQERLRAATEASGGRTVLVAPGAPSVSTLAPGITADAALSLDSTLTPRCELPAARRAGSADTGGVRYHVTARAADTCYPEDGLPTLVRVPAAEGDGDTVALGAPDILLNSSLDEQGNASLALQLLGSRPHVVWYLPSLSDSAPDSGDRSFFDLLPSGWLWGTLQLFVAGALAALWRARRLGPLVPEKLPVAIRASETVEGRARLYRKANARDRAATALRSTTRTRLAPLVGVPVSRAHTPEVLLPALSAHLHGDGQPLHALLFGPPPGDDTALIALTDQLDALEREVRRS</sequence>
<keyword evidence="1" id="KW-0472">Membrane</keyword>
<keyword evidence="4" id="KW-1185">Reference proteome</keyword>
<keyword evidence="1" id="KW-0812">Transmembrane</keyword>
<dbReference type="Proteomes" id="UP001365781">
    <property type="component" value="Unassembled WGS sequence"/>
</dbReference>
<evidence type="ECO:0000313" key="3">
    <source>
        <dbReference type="EMBL" id="MEI5613313.1"/>
    </source>
</evidence>
<proteinExistence type="predicted"/>
<keyword evidence="1" id="KW-1133">Transmembrane helix</keyword>
<evidence type="ECO:0000259" key="2">
    <source>
        <dbReference type="Pfam" id="PF14258"/>
    </source>
</evidence>
<feature type="transmembrane region" description="Helical" evidence="1">
    <location>
        <begin position="26"/>
        <end position="47"/>
    </location>
</feature>
<organism evidence="3 4">
    <name type="scientific">Streptomyces brasiliscabiei</name>
    <dbReference type="NCBI Taxonomy" id="2736302"/>
    <lineage>
        <taxon>Bacteria</taxon>
        <taxon>Bacillati</taxon>
        <taxon>Actinomycetota</taxon>
        <taxon>Actinomycetes</taxon>
        <taxon>Kitasatosporales</taxon>
        <taxon>Streptomycetaceae</taxon>
        <taxon>Streptomyces</taxon>
    </lineage>
</organism>
<evidence type="ECO:0000313" key="4">
    <source>
        <dbReference type="Proteomes" id="UP001365781"/>
    </source>
</evidence>
<reference evidence="3 4" key="1">
    <citation type="submission" date="2024-03" db="EMBL/GenBank/DDBJ databases">
        <title>First Report of Pectobacterium brasiliscabiei causing potato scab in china.</title>
        <authorList>
            <person name="Handique U."/>
        </authorList>
    </citation>
    <scope>NUCLEOTIDE SEQUENCE [LARGE SCALE GENOMIC DNA]</scope>
    <source>
        <strain evidence="3 4">ZRIMU1503</strain>
    </source>
</reference>
<dbReference type="Pfam" id="PF14258">
    <property type="entry name" value="DUF4350"/>
    <property type="match status" value="1"/>
</dbReference>
<protein>
    <submittedName>
        <fullName evidence="3">DUF4350 domain-containing protein</fullName>
    </submittedName>
</protein>
<dbReference type="InterPro" id="IPR025646">
    <property type="entry name" value="DUF4350"/>
</dbReference>
<comment type="caution">
    <text evidence="3">The sequence shown here is derived from an EMBL/GenBank/DDBJ whole genome shotgun (WGS) entry which is preliminary data.</text>
</comment>
<feature type="domain" description="DUF4350" evidence="2">
    <location>
        <begin position="55"/>
        <end position="231"/>
    </location>
</feature>
<accession>A0ABU8GJN7</accession>
<evidence type="ECO:0000256" key="1">
    <source>
        <dbReference type="SAM" id="Phobius"/>
    </source>
</evidence>